<dbReference type="EMBL" id="LXQA010010196">
    <property type="protein sequence ID" value="MCH86364.1"/>
    <property type="molecule type" value="Genomic_DNA"/>
</dbReference>
<gene>
    <name evidence="1" type="ORF">A2U01_0007221</name>
</gene>
<accession>A0A392MJC7</accession>
<sequence>MIGILFCSKWNFYNVTGCMSVQRIVADLIPRYACHCPKALEAATKVVINMHNWSLALISKEEDSSGIAFETAKACIFGLADICCIASSVAPTSAVIRGIRLAVFQNVLTFFVALFEGKDVSKMIDKNFLNMQDNPEVFSELKQKVLDEDDSSLTKLSKFHTLCILWVFFSCPKELLAACLELLRSATNEGTSNEGQRFMSMVTSLLNDDESVHPLGRENDGPKSCTASIGQGIKEIEVGEKVITDDNHISDGIRKSCLLML</sequence>
<evidence type="ECO:0000313" key="2">
    <source>
        <dbReference type="Proteomes" id="UP000265520"/>
    </source>
</evidence>
<organism evidence="1 2">
    <name type="scientific">Trifolium medium</name>
    <dbReference type="NCBI Taxonomy" id="97028"/>
    <lineage>
        <taxon>Eukaryota</taxon>
        <taxon>Viridiplantae</taxon>
        <taxon>Streptophyta</taxon>
        <taxon>Embryophyta</taxon>
        <taxon>Tracheophyta</taxon>
        <taxon>Spermatophyta</taxon>
        <taxon>Magnoliopsida</taxon>
        <taxon>eudicotyledons</taxon>
        <taxon>Gunneridae</taxon>
        <taxon>Pentapetalae</taxon>
        <taxon>rosids</taxon>
        <taxon>fabids</taxon>
        <taxon>Fabales</taxon>
        <taxon>Fabaceae</taxon>
        <taxon>Papilionoideae</taxon>
        <taxon>50 kb inversion clade</taxon>
        <taxon>NPAAA clade</taxon>
        <taxon>Hologalegina</taxon>
        <taxon>IRL clade</taxon>
        <taxon>Trifolieae</taxon>
        <taxon>Trifolium</taxon>
    </lineage>
</organism>
<protein>
    <submittedName>
        <fullName evidence="1">Uncharacterized protein</fullName>
    </submittedName>
</protein>
<feature type="non-terminal residue" evidence="1">
    <location>
        <position position="261"/>
    </location>
</feature>
<dbReference type="Proteomes" id="UP000265520">
    <property type="component" value="Unassembled WGS sequence"/>
</dbReference>
<dbReference type="AlphaFoldDB" id="A0A392MJC7"/>
<keyword evidence="2" id="KW-1185">Reference proteome</keyword>
<dbReference type="InterPro" id="IPR052586">
    <property type="entry name" value="ASCC2"/>
</dbReference>
<dbReference type="GO" id="GO:0043130">
    <property type="term" value="F:ubiquitin binding"/>
    <property type="evidence" value="ECO:0007669"/>
    <property type="project" value="TreeGrafter"/>
</dbReference>
<reference evidence="1 2" key="1">
    <citation type="journal article" date="2018" name="Front. Plant Sci.">
        <title>Red Clover (Trifolium pratense) and Zigzag Clover (T. medium) - A Picture of Genomic Similarities and Differences.</title>
        <authorList>
            <person name="Dluhosova J."/>
            <person name="Istvanek J."/>
            <person name="Nedelnik J."/>
            <person name="Repkova J."/>
        </authorList>
    </citation>
    <scope>NUCLEOTIDE SEQUENCE [LARGE SCALE GENOMIC DNA]</scope>
    <source>
        <strain evidence="2">cv. 10/8</strain>
        <tissue evidence="1">Leaf</tissue>
    </source>
</reference>
<proteinExistence type="predicted"/>
<evidence type="ECO:0000313" key="1">
    <source>
        <dbReference type="EMBL" id="MCH86364.1"/>
    </source>
</evidence>
<comment type="caution">
    <text evidence="1">The sequence shown here is derived from an EMBL/GenBank/DDBJ whole genome shotgun (WGS) entry which is preliminary data.</text>
</comment>
<name>A0A392MJC7_9FABA</name>
<dbReference type="PANTHER" id="PTHR21494">
    <property type="entry name" value="ACTIVATING SIGNAL COINTEGRATOR 1 COMPLEX SUBUNIT 2 ASC-1 COMPLEX SUBUNIT P100"/>
    <property type="match status" value="1"/>
</dbReference>
<dbReference type="PANTHER" id="PTHR21494:SF2">
    <property type="entry name" value="NUCLEIC ACID BINDING PROTEIN"/>
    <property type="match status" value="1"/>
</dbReference>